<reference evidence="12" key="2">
    <citation type="journal article" date="2022" name="Res Sq">
        <title>Comparative Genomics Reveals Insights into the Divergent Evolution of Astigmatic Mites and Household Pest Adaptations.</title>
        <authorList>
            <person name="Xiong Q."/>
            <person name="Wan A.T.-Y."/>
            <person name="Liu X.-Y."/>
            <person name="Fung C.S.-H."/>
            <person name="Xiao X."/>
            <person name="Malainual N."/>
            <person name="Hou J."/>
            <person name="Wang L."/>
            <person name="Wang M."/>
            <person name="Yang K."/>
            <person name="Cui Y."/>
            <person name="Leung E."/>
            <person name="Nong W."/>
            <person name="Shin S.-K."/>
            <person name="Au S."/>
            <person name="Jeong K.Y."/>
            <person name="Chew F.T."/>
            <person name="Hui J."/>
            <person name="Leung T.F."/>
            <person name="Tungtrongchitr A."/>
            <person name="Zhong N."/>
            <person name="Liu Z."/>
            <person name="Tsui S."/>
        </authorList>
    </citation>
    <scope>NUCLEOTIDE SEQUENCE</scope>
    <source>
        <strain evidence="12">Derf</strain>
        <tissue evidence="12">Whole organism</tissue>
    </source>
</reference>
<dbReference type="InterPro" id="IPR003293">
    <property type="entry name" value="Nudix_hydrolase6-like"/>
</dbReference>
<evidence type="ECO:0000256" key="1">
    <source>
        <dbReference type="ARBA" id="ARBA00004123"/>
    </source>
</evidence>
<evidence type="ECO:0000313" key="13">
    <source>
        <dbReference type="Proteomes" id="UP000790347"/>
    </source>
</evidence>
<dbReference type="Gene3D" id="3.90.79.10">
    <property type="entry name" value="Nucleoside Triphosphate Pyrophosphohydrolase"/>
    <property type="match status" value="1"/>
</dbReference>
<organism evidence="12 13">
    <name type="scientific">Dermatophagoides farinae</name>
    <name type="common">American house dust mite</name>
    <dbReference type="NCBI Taxonomy" id="6954"/>
    <lineage>
        <taxon>Eukaryota</taxon>
        <taxon>Metazoa</taxon>
        <taxon>Ecdysozoa</taxon>
        <taxon>Arthropoda</taxon>
        <taxon>Chelicerata</taxon>
        <taxon>Arachnida</taxon>
        <taxon>Acari</taxon>
        <taxon>Acariformes</taxon>
        <taxon>Sarcoptiformes</taxon>
        <taxon>Astigmata</taxon>
        <taxon>Psoroptidia</taxon>
        <taxon>Analgoidea</taxon>
        <taxon>Pyroglyphidae</taxon>
        <taxon>Dermatophagoidinae</taxon>
        <taxon>Dermatophagoides</taxon>
    </lineage>
</organism>
<dbReference type="FunFam" id="3.90.79.10:FF:000027">
    <property type="entry name" value="nucleoside diphosphate-linked moiety X motif 6"/>
    <property type="match status" value="1"/>
</dbReference>
<keyword evidence="8" id="KW-0539">Nucleus</keyword>
<dbReference type="InterPro" id="IPR020084">
    <property type="entry name" value="NUDIX_hydrolase_CS"/>
</dbReference>
<evidence type="ECO:0000256" key="2">
    <source>
        <dbReference type="ARBA" id="ARBA00004173"/>
    </source>
</evidence>
<evidence type="ECO:0000256" key="3">
    <source>
        <dbReference type="ARBA" id="ARBA00004496"/>
    </source>
</evidence>
<dbReference type="InterPro" id="IPR015797">
    <property type="entry name" value="NUDIX_hydrolase-like_dom_sf"/>
</dbReference>
<reference evidence="12" key="1">
    <citation type="submission" date="2013-05" db="EMBL/GenBank/DDBJ databases">
        <authorList>
            <person name="Yim A.K.Y."/>
            <person name="Chan T.F."/>
            <person name="Ji K.M."/>
            <person name="Liu X.Y."/>
            <person name="Zhou J.W."/>
            <person name="Li R.Q."/>
            <person name="Yang K.Y."/>
            <person name="Li J."/>
            <person name="Li M."/>
            <person name="Law P.T.W."/>
            <person name="Wu Y.L."/>
            <person name="Cai Z.L."/>
            <person name="Qin H."/>
            <person name="Bao Y."/>
            <person name="Leung R.K.K."/>
            <person name="Ng P.K.S."/>
            <person name="Zou J."/>
            <person name="Zhong X.J."/>
            <person name="Ran P.X."/>
            <person name="Zhong N.S."/>
            <person name="Liu Z.G."/>
            <person name="Tsui S.K.W."/>
        </authorList>
    </citation>
    <scope>NUCLEOTIDE SEQUENCE</scope>
    <source>
        <strain evidence="12">Derf</strain>
        <tissue evidence="12">Whole organism</tissue>
    </source>
</reference>
<dbReference type="InterPro" id="IPR040618">
    <property type="entry name" value="Pre-Nudix"/>
</dbReference>
<evidence type="ECO:0000256" key="5">
    <source>
        <dbReference type="ARBA" id="ARBA00022490"/>
    </source>
</evidence>
<dbReference type="PANTHER" id="PTHR13994:SF13">
    <property type="entry name" value="FI03680P"/>
    <property type="match status" value="1"/>
</dbReference>
<dbReference type="GO" id="GO:0047631">
    <property type="term" value="F:ADP-ribose diphosphatase activity"/>
    <property type="evidence" value="ECO:0007669"/>
    <property type="project" value="TreeGrafter"/>
</dbReference>
<evidence type="ECO:0000256" key="10">
    <source>
        <dbReference type="ARBA" id="ARBA00068898"/>
    </source>
</evidence>
<dbReference type="PANTHER" id="PTHR13994">
    <property type="entry name" value="NUDIX HYDROLASE RELATED"/>
    <property type="match status" value="1"/>
</dbReference>
<dbReference type="PROSITE" id="PS51462">
    <property type="entry name" value="NUDIX"/>
    <property type="match status" value="1"/>
</dbReference>
<dbReference type="Gene3D" id="3.40.630.30">
    <property type="match status" value="1"/>
</dbReference>
<accession>A0A922I4S1</accession>
<feature type="domain" description="Nudix hydrolase" evidence="11">
    <location>
        <begin position="138"/>
        <end position="274"/>
    </location>
</feature>
<dbReference type="Pfam" id="PF00293">
    <property type="entry name" value="NUDIX"/>
    <property type="match status" value="1"/>
</dbReference>
<protein>
    <recommendedName>
        <fullName evidence="10">Nucleoside diphosphate-linked moiety X motif 6</fullName>
    </recommendedName>
</protein>
<comment type="subcellular location">
    <subcellularLocation>
        <location evidence="3">Cytoplasm</location>
    </subcellularLocation>
    <subcellularLocation>
        <location evidence="2">Mitochondrion</location>
    </subcellularLocation>
    <subcellularLocation>
        <location evidence="1">Nucleus</location>
    </subcellularLocation>
</comment>
<gene>
    <name evidence="12" type="ORF">DERF_008033</name>
</gene>
<evidence type="ECO:0000256" key="6">
    <source>
        <dbReference type="ARBA" id="ARBA00022801"/>
    </source>
</evidence>
<dbReference type="GO" id="GO:0005739">
    <property type="term" value="C:mitochondrion"/>
    <property type="evidence" value="ECO:0007669"/>
    <property type="project" value="UniProtKB-SubCell"/>
</dbReference>
<dbReference type="InterPro" id="IPR000086">
    <property type="entry name" value="NUDIX_hydrolase_dom"/>
</dbReference>
<comment type="similarity">
    <text evidence="4">Belongs to the Nudix hydrolase family.</text>
</comment>
<sequence>MTFRLFNRLFMNHHHRQKTASFIHQIQRRKISNEFFHSKFDRYGGIHFETNNEQIKSIDSNRLSTIIDELVNRIKSQQQEATKNIRTIWFRITNDDNVRLIEPLVKLGFDFHHTKDNNVIMVKSLIDHRRNNIPKYAYTNIGVGGLVLNDKNQILLVKEQAKITDYWKFPGGYVEQDEELSDAVIREVYEETGINTEFRCILTIRHLHRVDWAFNCSDLYFVCHLRAISNHSLDDNQKINKCPNEIDQCEWIDINNIDGKLSKFNMFVIEKYIEWNENHNENEIGYDRIRTNFPPPINEFNHSHSFLILYIYDIMLAQLRKCHAKNRNDTIRFEFVSITCSGGTTKLMTRKSLRKPCPTKITPLSIRNRSFRYVDFNVVKCFDDSAASRSPGCIPFYIWEKIEMLKK</sequence>
<dbReference type="PROSITE" id="PS00893">
    <property type="entry name" value="NUDIX_BOX"/>
    <property type="match status" value="1"/>
</dbReference>
<dbReference type="PRINTS" id="PR01356">
    <property type="entry name" value="GFGPROTEIN"/>
</dbReference>
<dbReference type="CDD" id="cd04670">
    <property type="entry name" value="NUDIX_ASFGF2_Nudt6"/>
    <property type="match status" value="1"/>
</dbReference>
<evidence type="ECO:0000313" key="12">
    <source>
        <dbReference type="EMBL" id="KAH9517355.1"/>
    </source>
</evidence>
<comment type="caution">
    <text evidence="12">The sequence shown here is derived from an EMBL/GenBank/DDBJ whole genome shotgun (WGS) entry which is preliminary data.</text>
</comment>
<evidence type="ECO:0000256" key="9">
    <source>
        <dbReference type="ARBA" id="ARBA00057091"/>
    </source>
</evidence>
<dbReference type="SUPFAM" id="SSF55811">
    <property type="entry name" value="Nudix"/>
    <property type="match status" value="1"/>
</dbReference>
<proteinExistence type="inferred from homology"/>
<dbReference type="Pfam" id="PF18290">
    <property type="entry name" value="Nudix_hydro"/>
    <property type="match status" value="1"/>
</dbReference>
<dbReference type="Proteomes" id="UP000790347">
    <property type="component" value="Unassembled WGS sequence"/>
</dbReference>
<keyword evidence="5" id="KW-0963">Cytoplasm</keyword>
<evidence type="ECO:0000256" key="4">
    <source>
        <dbReference type="ARBA" id="ARBA00005582"/>
    </source>
</evidence>
<dbReference type="GO" id="GO:0005634">
    <property type="term" value="C:nucleus"/>
    <property type="evidence" value="ECO:0007669"/>
    <property type="project" value="UniProtKB-SubCell"/>
</dbReference>
<dbReference type="GO" id="GO:0051287">
    <property type="term" value="F:NAD binding"/>
    <property type="evidence" value="ECO:0007669"/>
    <property type="project" value="TreeGrafter"/>
</dbReference>
<comment type="function">
    <text evidence="9">May contribute to the regulation of cell proliferation.</text>
</comment>
<dbReference type="PRINTS" id="PR00502">
    <property type="entry name" value="NUDIXFAMILY"/>
</dbReference>
<keyword evidence="7" id="KW-0496">Mitochondrion</keyword>
<dbReference type="GO" id="GO:0035529">
    <property type="term" value="F:NADH pyrophosphatase activity"/>
    <property type="evidence" value="ECO:0007669"/>
    <property type="project" value="TreeGrafter"/>
</dbReference>
<keyword evidence="13" id="KW-1185">Reference proteome</keyword>
<name>A0A922I4S1_DERFA</name>
<evidence type="ECO:0000256" key="7">
    <source>
        <dbReference type="ARBA" id="ARBA00023128"/>
    </source>
</evidence>
<evidence type="ECO:0000259" key="11">
    <source>
        <dbReference type="PROSITE" id="PS51462"/>
    </source>
</evidence>
<evidence type="ECO:0000256" key="8">
    <source>
        <dbReference type="ARBA" id="ARBA00023242"/>
    </source>
</evidence>
<dbReference type="InterPro" id="IPR020476">
    <property type="entry name" value="Nudix_hydrolase"/>
</dbReference>
<dbReference type="AlphaFoldDB" id="A0A922I4S1"/>
<keyword evidence="6" id="KW-0378">Hydrolase</keyword>
<dbReference type="EMBL" id="ASGP02000003">
    <property type="protein sequence ID" value="KAH9517355.1"/>
    <property type="molecule type" value="Genomic_DNA"/>
</dbReference>